<name>A0ABV8UDS4_9PROT</name>
<dbReference type="CDD" id="cd06664">
    <property type="entry name" value="IscU_like"/>
    <property type="match status" value="1"/>
</dbReference>
<sequence length="143" mass="15596">MTELYNTDILRWTTRIPHTDRLQVADATVTKTSRICGSRISADACVRNGVITEFGQEVKACALGQTTAAIVGQHVIGLSEDELSDIAARFRHMVKTGEADFPDKWAALALLAPVWEHPGRHGSVLLPFEVLESLFAEADHAGN</sequence>
<gene>
    <name evidence="1" type="ORF">ACFO5Q_14195</name>
</gene>
<proteinExistence type="predicted"/>
<dbReference type="Gene3D" id="3.90.1010.10">
    <property type="match status" value="1"/>
</dbReference>
<protein>
    <submittedName>
        <fullName evidence="1">Iron-sulfur cluster assembly scaffold protein</fullName>
    </submittedName>
</protein>
<organism evidence="1 2">
    <name type="scientific">Kordiimonas lipolytica</name>
    <dbReference type="NCBI Taxonomy" id="1662421"/>
    <lineage>
        <taxon>Bacteria</taxon>
        <taxon>Pseudomonadati</taxon>
        <taxon>Pseudomonadota</taxon>
        <taxon>Alphaproteobacteria</taxon>
        <taxon>Kordiimonadales</taxon>
        <taxon>Kordiimonadaceae</taxon>
        <taxon>Kordiimonas</taxon>
    </lineage>
</organism>
<dbReference type="EMBL" id="JBHSCR010000014">
    <property type="protein sequence ID" value="MFC4349001.1"/>
    <property type="molecule type" value="Genomic_DNA"/>
</dbReference>
<dbReference type="SUPFAM" id="SSF82649">
    <property type="entry name" value="SufE/NifU"/>
    <property type="match status" value="1"/>
</dbReference>
<dbReference type="Proteomes" id="UP001595776">
    <property type="component" value="Unassembled WGS sequence"/>
</dbReference>
<dbReference type="InterPro" id="IPR002871">
    <property type="entry name" value="NIF_FeS_clus_asmbl_NifU_N"/>
</dbReference>
<evidence type="ECO:0000313" key="1">
    <source>
        <dbReference type="EMBL" id="MFC4349001.1"/>
    </source>
</evidence>
<comment type="caution">
    <text evidence="1">The sequence shown here is derived from an EMBL/GenBank/DDBJ whole genome shotgun (WGS) entry which is preliminary data.</text>
</comment>
<reference evidence="2" key="1">
    <citation type="journal article" date="2019" name="Int. J. Syst. Evol. Microbiol.">
        <title>The Global Catalogue of Microorganisms (GCM) 10K type strain sequencing project: providing services to taxonomists for standard genome sequencing and annotation.</title>
        <authorList>
            <consortium name="The Broad Institute Genomics Platform"/>
            <consortium name="The Broad Institute Genome Sequencing Center for Infectious Disease"/>
            <person name="Wu L."/>
            <person name="Ma J."/>
        </authorList>
    </citation>
    <scope>NUCLEOTIDE SEQUENCE [LARGE SCALE GENOMIC DNA]</scope>
    <source>
        <strain evidence="2">CGMCC 1.15304</strain>
    </source>
</reference>
<evidence type="ECO:0000313" key="2">
    <source>
        <dbReference type="Proteomes" id="UP001595776"/>
    </source>
</evidence>
<accession>A0ABV8UDS4</accession>
<dbReference type="RefSeq" id="WP_068143740.1">
    <property type="nucleotide sequence ID" value="NZ_JBHSCR010000014.1"/>
</dbReference>
<keyword evidence="2" id="KW-1185">Reference proteome</keyword>